<dbReference type="PROSITE" id="PS51910">
    <property type="entry name" value="GH18_2"/>
    <property type="match status" value="1"/>
</dbReference>
<name>A0A428SBF2_9HYPO</name>
<dbReference type="PANTHER" id="PTHR11177:SF397">
    <property type="entry name" value="CHITINASE"/>
    <property type="match status" value="1"/>
</dbReference>
<dbReference type="Gene3D" id="3.20.20.80">
    <property type="entry name" value="Glycosidases"/>
    <property type="match status" value="1"/>
</dbReference>
<evidence type="ECO:0000256" key="5">
    <source>
        <dbReference type="ARBA" id="ARBA00022525"/>
    </source>
</evidence>
<evidence type="ECO:0000256" key="12">
    <source>
        <dbReference type="PROSITE-ProRule" id="PRU00261"/>
    </source>
</evidence>
<dbReference type="SMART" id="SM00270">
    <property type="entry name" value="ChtBD1"/>
    <property type="match status" value="2"/>
</dbReference>
<evidence type="ECO:0000313" key="18">
    <source>
        <dbReference type="EMBL" id="RSL87093.1"/>
    </source>
</evidence>
<dbReference type="InterPro" id="IPR050314">
    <property type="entry name" value="Glycosyl_Hydrlase_18"/>
</dbReference>
<dbReference type="Proteomes" id="UP000287972">
    <property type="component" value="Unassembled WGS sequence"/>
</dbReference>
<feature type="region of interest" description="Disordered" evidence="14">
    <location>
        <begin position="1332"/>
        <end position="1412"/>
    </location>
</feature>
<dbReference type="PROSITE" id="PS00026">
    <property type="entry name" value="CHIT_BIND_I_1"/>
    <property type="match status" value="1"/>
</dbReference>
<feature type="disulfide bond" evidence="12">
    <location>
        <begin position="84"/>
        <end position="98"/>
    </location>
</feature>
<feature type="domain" description="GH18" evidence="17">
    <location>
        <begin position="168"/>
        <end position="533"/>
    </location>
</feature>
<evidence type="ECO:0000313" key="19">
    <source>
        <dbReference type="Proteomes" id="UP000287972"/>
    </source>
</evidence>
<dbReference type="SUPFAM" id="SSF51445">
    <property type="entry name" value="(Trans)glycosidases"/>
    <property type="match status" value="1"/>
</dbReference>
<dbReference type="InterPro" id="IPR017853">
    <property type="entry name" value="GH"/>
</dbReference>
<evidence type="ECO:0000256" key="1">
    <source>
        <dbReference type="ARBA" id="ARBA00000822"/>
    </source>
</evidence>
<evidence type="ECO:0000256" key="8">
    <source>
        <dbReference type="ARBA" id="ARBA00023024"/>
    </source>
</evidence>
<keyword evidence="5" id="KW-0964">Secreted</keyword>
<keyword evidence="12" id="KW-1015">Disulfide bond</keyword>
<dbReference type="PROSITE" id="PS50941">
    <property type="entry name" value="CHIT_BIND_I_2"/>
    <property type="match status" value="2"/>
</dbReference>
<comment type="similarity">
    <text evidence="3">Belongs to the glycosyl hydrolase 18 family. Chitinase class V subfamily.</text>
</comment>
<dbReference type="GO" id="GO:0005576">
    <property type="term" value="C:extracellular region"/>
    <property type="evidence" value="ECO:0007669"/>
    <property type="project" value="UniProtKB-SubCell"/>
</dbReference>
<protein>
    <recommendedName>
        <fullName evidence="4">chitinase</fullName>
        <ecNumber evidence="4">3.2.1.14</ecNumber>
    </recommendedName>
</protein>
<dbReference type="Pfam" id="PF00704">
    <property type="entry name" value="Glyco_hydro_18"/>
    <property type="match status" value="1"/>
</dbReference>
<accession>A0A428SBF2</accession>
<keyword evidence="7 13" id="KW-0378">Hydrolase</keyword>
<feature type="transmembrane region" description="Helical" evidence="15">
    <location>
        <begin position="12"/>
        <end position="31"/>
    </location>
</feature>
<dbReference type="EMBL" id="NKCL01000035">
    <property type="protein sequence ID" value="RSL87093.1"/>
    <property type="molecule type" value="Genomic_DNA"/>
</dbReference>
<evidence type="ECO:0000256" key="15">
    <source>
        <dbReference type="SAM" id="Phobius"/>
    </source>
</evidence>
<evidence type="ECO:0000259" key="17">
    <source>
        <dbReference type="PROSITE" id="PS51910"/>
    </source>
</evidence>
<keyword evidence="11" id="KW-0624">Polysaccharide degradation</keyword>
<evidence type="ECO:0000256" key="3">
    <source>
        <dbReference type="ARBA" id="ARBA00008682"/>
    </source>
</evidence>
<keyword evidence="9" id="KW-0119">Carbohydrate metabolism</keyword>
<dbReference type="CDD" id="cd00035">
    <property type="entry name" value="ChtBD1"/>
    <property type="match status" value="1"/>
</dbReference>
<dbReference type="InterPro" id="IPR011583">
    <property type="entry name" value="Chitinase_II/V-like_cat"/>
</dbReference>
<evidence type="ECO:0000256" key="7">
    <source>
        <dbReference type="ARBA" id="ARBA00022801"/>
    </source>
</evidence>
<feature type="compositionally biased region" description="Basic and acidic residues" evidence="14">
    <location>
        <begin position="1395"/>
        <end position="1412"/>
    </location>
</feature>
<reference evidence="18 19" key="1">
    <citation type="submission" date="2017-06" db="EMBL/GenBank/DDBJ databases">
        <title>Comparative genomic analysis of Ambrosia Fusariam Clade fungi.</title>
        <authorList>
            <person name="Stajich J.E."/>
            <person name="Carrillo J."/>
            <person name="Kijimoto T."/>
            <person name="Eskalen A."/>
            <person name="O'Donnell K."/>
            <person name="Kasson M."/>
        </authorList>
    </citation>
    <scope>NUCLEOTIDE SEQUENCE [LARGE SCALE GENOMIC DNA]</scope>
    <source>
        <strain evidence="18 19">NRRL62606</strain>
    </source>
</reference>
<keyword evidence="15" id="KW-1133">Transmembrane helix</keyword>
<feature type="domain" description="Chitin-binding type-1" evidence="16">
    <location>
        <begin position="109"/>
        <end position="154"/>
    </location>
</feature>
<feature type="disulfide bond" evidence="12">
    <location>
        <begin position="102"/>
        <end position="106"/>
    </location>
</feature>
<dbReference type="GO" id="GO:0008843">
    <property type="term" value="F:endochitinase activity"/>
    <property type="evidence" value="ECO:0007669"/>
    <property type="project" value="UniProtKB-EC"/>
</dbReference>
<dbReference type="Gene3D" id="3.10.50.10">
    <property type="match status" value="1"/>
</dbReference>
<dbReference type="SUPFAM" id="SSF57016">
    <property type="entry name" value="Plant lectins/antimicrobial peptides"/>
    <property type="match status" value="1"/>
</dbReference>
<sequence>MALEGKAGHKGLFSLIIFLLSLCISLVFFSSSQDVGRLAGRDNLNHLGHFLSDDQSPVGNLSLFSRADDDYTCSKKKPCSNKACCGKTGQCGYGPEFCGKGCMSNCNAKSECGRYAAKGNEKCPLNVCCSQHGFCGTLPEYCDTEQKCQNGCGTPKVPSGKSSRPVREKVIGYYEAWSARRKCHPFQPSKIPIKSLTHVNFAFAYIDPKTYDITTMDSQTPESLFQEIASIKSLNPTLDDPVEVWIAIGGWTFSNNHTDTQPLFGEIAKSEKNRKTFSDNLVRFMRRYGFDGVDLDWEYPGAGDRGGNGKEDTKNFVKLIETMKKTFDDSPRGGYGLSFTIPSSYWYLRWFDVPGMLKAGASWVNLMSYDLHGIWDKDNEIGSIVQAHTNLTEIKQSVDLLWRNKVSPGQVVLGTGFYGRSFRLKDASCDRPWCAFSGDAKKGRCTDEAGILGYFEIQDILKKDKNIKKVYDKEAAVNYFKFDKDQWVSYDDKKTFDQKVKWADSIGLGGLMIWAIDLDDDDFTALSGLTGTKVSKETNKIPKLGSREKGTWSSDNGGGCWVTSCNGRCPPEARELETLVSNCKTGKKTFCCPRFSGPRHCQWRGGGFCHGQCENGELTVLYDGYGSKKCMSGQQALCCTANRYNQLIDGCELGDCGGPCPSGLYEVAQQTSKAACGKKGGGMKPWCCKKKLESCHWVGQGDCAQSNCKNTDVQIGVSTKGDNDEKCGWSRQKSLCCNPPNDIDPNTPVPLENLFPELPPPGSDVKFDAKVLAGFGGSGAESTPNNPTQDPAFGAFGFVLIAGPKEEVSSFSKRDGSHIEVADCASITSSGRQTTRIFCTRDGRDSNCDDVLQGGLEGTIVRMPDKCGPGSYVVAHSLKRSEDQTLPGHLVKRMPASKEVMDLEFSYDFGLAKRQSDDVFIRIDYSNMPGYWDKVVDEPGVRSKRSLHLGEVSQKDALNKRFFSDEPYDWIKKFDSIRKNRYYTQLKSTKKSVILSETLDKTLRDNLQCKDDADGYLDMKATSSFEVKTKFGITMIGKLKPFKIEQAYGFVDLQYEVDSTVEVMGNLGIDTTYVAHDRVTDKDQMKMHFSHPGLVSFAPSFDVRVGLKGNDSHFTGDFTAKMHARSSTKTKVREDQGFIRQTFPGSAGPNDGANMGEIQQNDFDGFLETMKGSVELTLIPDFSMGMEIQMGSGNSRRDTQDLSTRDFWASRYELDMYSAMRLGWDRSGVRVDHGALQVAFKNTGGEIIQTWGKSRKDQSVGKAPGDHVIHETNDKDRDKEPSEQPEKSEEHTEFGDGVLQCPVSADEKLSGPCDCQVSDLCADGVVECPTDEEVQNHKGKDEGSDEASNEGGGDQTKHRRHLGSHLRSGSSQRGVSPIGFPGFSPLPEPALRGFTKRDPDRPTGKPRDFDTRCWDKSKQGTVDIIYWSIGYPSVGDWTVDDERYDKAYNAVNRKDCTSGRVGHHVIPMVAGSDSAKYVTEHIMELQTFSRFLDDIAKHKLPDGSSPSSPRVYCDFVKAVLEKDMIKGAPPPVGSTSKQERSIVRIMEAHGSKKNWKDFVFLEDGINGVKARLWKYYQPVAEGKREKYTHSDTEWGKALTAIRAVINVFNYMNHRDVRESWVRTANNIRAELVRADKAWMNRDDDPSSKAPKRPSTQIAEYWDEWIVAHFRKMTSMGNDFVETSFEELDDHWGGRPSNELTRCVRAKIRALKGQTGGIHINTRGLD</sequence>
<dbReference type="SUPFAM" id="SSF54556">
    <property type="entry name" value="Chitinase insertion domain"/>
    <property type="match status" value="1"/>
</dbReference>
<evidence type="ECO:0000256" key="4">
    <source>
        <dbReference type="ARBA" id="ARBA00012729"/>
    </source>
</evidence>
<keyword evidence="15" id="KW-0812">Transmembrane</keyword>
<dbReference type="GO" id="GO:0000272">
    <property type="term" value="P:polysaccharide catabolic process"/>
    <property type="evidence" value="ECO:0007669"/>
    <property type="project" value="UniProtKB-KW"/>
</dbReference>
<feature type="compositionally biased region" description="Basic and acidic residues" evidence="14">
    <location>
        <begin position="1254"/>
        <end position="1294"/>
    </location>
</feature>
<dbReference type="SMART" id="SM00636">
    <property type="entry name" value="Glyco_18"/>
    <property type="match status" value="1"/>
</dbReference>
<comment type="subcellular location">
    <subcellularLocation>
        <location evidence="2">Secreted</location>
    </subcellularLocation>
</comment>
<organism evidence="18 19">
    <name type="scientific">Fusarium floridanum</name>
    <dbReference type="NCBI Taxonomy" id="1325733"/>
    <lineage>
        <taxon>Eukaryota</taxon>
        <taxon>Fungi</taxon>
        <taxon>Dikarya</taxon>
        <taxon>Ascomycota</taxon>
        <taxon>Pezizomycotina</taxon>
        <taxon>Sordariomycetes</taxon>
        <taxon>Hypocreomycetidae</taxon>
        <taxon>Hypocreales</taxon>
        <taxon>Nectriaceae</taxon>
        <taxon>Fusarium</taxon>
        <taxon>Fusarium solani species complex</taxon>
    </lineage>
</organism>
<dbReference type="GO" id="GO:0008061">
    <property type="term" value="F:chitin binding"/>
    <property type="evidence" value="ECO:0007669"/>
    <property type="project" value="UniProtKB-UniRule"/>
</dbReference>
<keyword evidence="6 12" id="KW-0147">Chitin-binding</keyword>
<dbReference type="Gene3D" id="3.30.60.10">
    <property type="entry name" value="Endochitinase-like"/>
    <property type="match status" value="1"/>
</dbReference>
<keyword evidence="19" id="KW-1185">Reference proteome</keyword>
<feature type="region of interest" description="Disordered" evidence="14">
    <location>
        <begin position="1250"/>
        <end position="1297"/>
    </location>
</feature>
<evidence type="ECO:0000256" key="11">
    <source>
        <dbReference type="ARBA" id="ARBA00023326"/>
    </source>
</evidence>
<dbReference type="InterPro" id="IPR001002">
    <property type="entry name" value="Chitin-bd_1"/>
</dbReference>
<evidence type="ECO:0000256" key="13">
    <source>
        <dbReference type="RuleBase" id="RU000489"/>
    </source>
</evidence>
<keyword evidence="15" id="KW-0472">Membrane</keyword>
<dbReference type="InterPro" id="IPR001223">
    <property type="entry name" value="Glyco_hydro18_cat"/>
</dbReference>
<keyword evidence="10 13" id="KW-0326">Glycosidase</keyword>
<dbReference type="InterPro" id="IPR018371">
    <property type="entry name" value="Chitin-binding_1_CS"/>
</dbReference>
<dbReference type="GO" id="GO:0006032">
    <property type="term" value="P:chitin catabolic process"/>
    <property type="evidence" value="ECO:0007669"/>
    <property type="project" value="UniProtKB-KW"/>
</dbReference>
<keyword evidence="8" id="KW-0146">Chitin degradation</keyword>
<evidence type="ECO:0000256" key="10">
    <source>
        <dbReference type="ARBA" id="ARBA00023295"/>
    </source>
</evidence>
<dbReference type="Pfam" id="PF00187">
    <property type="entry name" value="Chitin_bind_1"/>
    <property type="match status" value="1"/>
</dbReference>
<feature type="disulfide bond" evidence="12">
    <location>
        <begin position="79"/>
        <end position="91"/>
    </location>
</feature>
<dbReference type="InterPro" id="IPR001579">
    <property type="entry name" value="Glyco_hydro_18_chit_AS"/>
</dbReference>
<comment type="catalytic activity">
    <reaction evidence="1">
        <text>Random endo-hydrolysis of N-acetyl-beta-D-glucosaminide (1-&gt;4)-beta-linkages in chitin and chitodextrins.</text>
        <dbReference type="EC" id="3.2.1.14"/>
    </reaction>
</comment>
<dbReference type="InterPro" id="IPR036861">
    <property type="entry name" value="Endochitinase-like_sf"/>
</dbReference>
<feature type="domain" description="Chitin-binding type-1" evidence="16">
    <location>
        <begin position="70"/>
        <end position="108"/>
    </location>
</feature>
<feature type="disulfide bond" evidence="12">
    <location>
        <begin position="148"/>
        <end position="152"/>
    </location>
</feature>
<feature type="disulfide bond" evidence="12">
    <location>
        <begin position="123"/>
        <end position="135"/>
    </location>
</feature>
<evidence type="ECO:0000256" key="14">
    <source>
        <dbReference type="SAM" id="MobiDB-lite"/>
    </source>
</evidence>
<evidence type="ECO:0000256" key="2">
    <source>
        <dbReference type="ARBA" id="ARBA00004613"/>
    </source>
</evidence>
<dbReference type="InterPro" id="IPR029070">
    <property type="entry name" value="Chitinase_insertion_sf"/>
</dbReference>
<dbReference type="EC" id="3.2.1.14" evidence="4"/>
<evidence type="ECO:0000256" key="6">
    <source>
        <dbReference type="ARBA" id="ARBA00022669"/>
    </source>
</evidence>
<feature type="disulfide bond" evidence="12">
    <location>
        <begin position="128"/>
        <end position="142"/>
    </location>
</feature>
<comment type="caution">
    <text evidence="12">Lacks conserved residue(s) required for the propagation of feature annotation.</text>
</comment>
<dbReference type="PANTHER" id="PTHR11177">
    <property type="entry name" value="CHITINASE"/>
    <property type="match status" value="1"/>
</dbReference>
<dbReference type="PROSITE" id="PS01095">
    <property type="entry name" value="GH18_1"/>
    <property type="match status" value="1"/>
</dbReference>
<proteinExistence type="inferred from homology"/>
<evidence type="ECO:0000256" key="9">
    <source>
        <dbReference type="ARBA" id="ARBA00023277"/>
    </source>
</evidence>
<comment type="caution">
    <text evidence="18">The sequence shown here is derived from an EMBL/GenBank/DDBJ whole genome shotgun (WGS) entry which is preliminary data.</text>
</comment>
<gene>
    <name evidence="18" type="ORF">CEP51_002409</name>
</gene>
<evidence type="ECO:0000259" key="16">
    <source>
        <dbReference type="PROSITE" id="PS50941"/>
    </source>
</evidence>